<evidence type="ECO:0000313" key="2">
    <source>
        <dbReference type="Proteomes" id="UP000314294"/>
    </source>
</evidence>
<gene>
    <name evidence="1" type="ORF">EYF80_001233</name>
</gene>
<dbReference type="Proteomes" id="UP000314294">
    <property type="component" value="Unassembled WGS sequence"/>
</dbReference>
<sequence length="102" mass="11465">MVIRKGRQRSGGRTSMQRFFSWFRGSRAMLQSSTRSVGVTMFRVCRGGGKQKYVPSRQRLEASVGGPCSSGAAVGPELVYRSWRTSVWTMLTLRERSSLTQL</sequence>
<name>A0A4Z2JEL6_9TELE</name>
<reference evidence="1 2" key="1">
    <citation type="submission" date="2019-03" db="EMBL/GenBank/DDBJ databases">
        <title>First draft genome of Liparis tanakae, snailfish: a comprehensive survey of snailfish specific genes.</title>
        <authorList>
            <person name="Kim W."/>
            <person name="Song I."/>
            <person name="Jeong J.-H."/>
            <person name="Kim D."/>
            <person name="Kim S."/>
            <person name="Ryu S."/>
            <person name="Song J.Y."/>
            <person name="Lee S.K."/>
        </authorList>
    </citation>
    <scope>NUCLEOTIDE SEQUENCE [LARGE SCALE GENOMIC DNA]</scope>
    <source>
        <tissue evidence="1">Muscle</tissue>
    </source>
</reference>
<keyword evidence="2" id="KW-1185">Reference proteome</keyword>
<comment type="caution">
    <text evidence="1">The sequence shown here is derived from an EMBL/GenBank/DDBJ whole genome shotgun (WGS) entry which is preliminary data.</text>
</comment>
<evidence type="ECO:0000313" key="1">
    <source>
        <dbReference type="EMBL" id="TNN88451.1"/>
    </source>
</evidence>
<protein>
    <submittedName>
        <fullName evidence="1">Uncharacterized protein</fullName>
    </submittedName>
</protein>
<organism evidence="1 2">
    <name type="scientific">Liparis tanakae</name>
    <name type="common">Tanaka's snailfish</name>
    <dbReference type="NCBI Taxonomy" id="230148"/>
    <lineage>
        <taxon>Eukaryota</taxon>
        <taxon>Metazoa</taxon>
        <taxon>Chordata</taxon>
        <taxon>Craniata</taxon>
        <taxon>Vertebrata</taxon>
        <taxon>Euteleostomi</taxon>
        <taxon>Actinopterygii</taxon>
        <taxon>Neopterygii</taxon>
        <taxon>Teleostei</taxon>
        <taxon>Neoteleostei</taxon>
        <taxon>Acanthomorphata</taxon>
        <taxon>Eupercaria</taxon>
        <taxon>Perciformes</taxon>
        <taxon>Cottioidei</taxon>
        <taxon>Cottales</taxon>
        <taxon>Liparidae</taxon>
        <taxon>Liparis</taxon>
    </lineage>
</organism>
<dbReference type="AlphaFoldDB" id="A0A4Z2JEL6"/>
<accession>A0A4Z2JEL6</accession>
<proteinExistence type="predicted"/>
<dbReference type="EMBL" id="SRLO01000005">
    <property type="protein sequence ID" value="TNN88451.1"/>
    <property type="molecule type" value="Genomic_DNA"/>
</dbReference>